<evidence type="ECO:0000313" key="2">
    <source>
        <dbReference type="Proteomes" id="UP001501433"/>
    </source>
</evidence>
<accession>A0ABP9BWS2</accession>
<evidence type="ECO:0008006" key="3">
    <source>
        <dbReference type="Google" id="ProtNLM"/>
    </source>
</evidence>
<dbReference type="Proteomes" id="UP001501433">
    <property type="component" value="Unassembled WGS sequence"/>
</dbReference>
<organism evidence="1 2">
    <name type="scientific">Litoribaculum gwangyangense</name>
    <dbReference type="NCBI Taxonomy" id="1130722"/>
    <lineage>
        <taxon>Bacteria</taxon>
        <taxon>Pseudomonadati</taxon>
        <taxon>Bacteroidota</taxon>
        <taxon>Flavobacteriia</taxon>
        <taxon>Flavobacteriales</taxon>
        <taxon>Flavobacteriaceae</taxon>
        <taxon>Litoribaculum</taxon>
    </lineage>
</organism>
<proteinExistence type="predicted"/>
<dbReference type="EMBL" id="BAABJW010000001">
    <property type="protein sequence ID" value="GAA4800807.1"/>
    <property type="molecule type" value="Genomic_DNA"/>
</dbReference>
<evidence type="ECO:0000313" key="1">
    <source>
        <dbReference type="EMBL" id="GAA4800807.1"/>
    </source>
</evidence>
<comment type="caution">
    <text evidence="1">The sequence shown here is derived from an EMBL/GenBank/DDBJ whole genome shotgun (WGS) entry which is preliminary data.</text>
</comment>
<sequence length="130" mass="15584">MYIIIEFFNFDENSIMSKTCLECGEKLIGRSDKKFCSDYCRNAYNNTINKDSKNLIRNINNRLRKNWRILETLNPNQKTKTTRSKLIQHGFDFNFYTSTYITKAGTVYYFVYDQGYLPLEDEYYALVKRE</sequence>
<name>A0ABP9BWS2_9FLAO</name>
<protein>
    <recommendedName>
        <fullName evidence="3">DUF2116 family Zn-ribbon domain-containing protein</fullName>
    </recommendedName>
</protein>
<keyword evidence="2" id="KW-1185">Reference proteome</keyword>
<gene>
    <name evidence="1" type="ORF">GCM10023330_03110</name>
</gene>
<reference evidence="2" key="1">
    <citation type="journal article" date="2019" name="Int. J. Syst. Evol. Microbiol.">
        <title>The Global Catalogue of Microorganisms (GCM) 10K type strain sequencing project: providing services to taxonomists for standard genome sequencing and annotation.</title>
        <authorList>
            <consortium name="The Broad Institute Genomics Platform"/>
            <consortium name="The Broad Institute Genome Sequencing Center for Infectious Disease"/>
            <person name="Wu L."/>
            <person name="Ma J."/>
        </authorList>
    </citation>
    <scope>NUCLEOTIDE SEQUENCE [LARGE SCALE GENOMIC DNA]</scope>
    <source>
        <strain evidence="2">JCM 18325</strain>
    </source>
</reference>